<evidence type="ECO:0000256" key="1">
    <source>
        <dbReference type="ARBA" id="ARBA00022729"/>
    </source>
</evidence>
<evidence type="ECO:0000259" key="4">
    <source>
        <dbReference type="PROSITE" id="PS50927"/>
    </source>
</evidence>
<dbReference type="CDD" id="cd00028">
    <property type="entry name" value="B_lectin"/>
    <property type="match status" value="1"/>
</dbReference>
<proteinExistence type="predicted"/>
<dbReference type="PANTHER" id="PTHR32444:SF235">
    <property type="entry name" value="OS01G0783900 PROTEIN"/>
    <property type="match status" value="1"/>
</dbReference>
<feature type="domain" description="Apple" evidence="5">
    <location>
        <begin position="345"/>
        <end position="437"/>
    </location>
</feature>
<dbReference type="InterPro" id="IPR000858">
    <property type="entry name" value="S_locus_glycoprot_dom"/>
</dbReference>
<evidence type="ECO:0000256" key="2">
    <source>
        <dbReference type="ARBA" id="ARBA00023157"/>
    </source>
</evidence>
<dbReference type="PROSITE" id="PS50927">
    <property type="entry name" value="BULB_LECTIN"/>
    <property type="match status" value="1"/>
</dbReference>
<evidence type="ECO:0000313" key="6">
    <source>
        <dbReference type="EMBL" id="GMN64667.1"/>
    </source>
</evidence>
<dbReference type="SMART" id="SM00108">
    <property type="entry name" value="B_lectin"/>
    <property type="match status" value="1"/>
</dbReference>
<dbReference type="EMBL" id="BTGU01000190">
    <property type="protein sequence ID" value="GMN64667.1"/>
    <property type="molecule type" value="Genomic_DNA"/>
</dbReference>
<protein>
    <submittedName>
        <fullName evidence="6">Uncharacterized protein</fullName>
    </submittedName>
</protein>
<evidence type="ECO:0000259" key="5">
    <source>
        <dbReference type="PROSITE" id="PS50948"/>
    </source>
</evidence>
<keyword evidence="7" id="KW-1185">Reference proteome</keyword>
<dbReference type="InterPro" id="IPR001480">
    <property type="entry name" value="Bulb-type_lectin_dom"/>
</dbReference>
<feature type="domain" description="Bulb-type lectin" evidence="4">
    <location>
        <begin position="47"/>
        <end position="168"/>
    </location>
</feature>
<dbReference type="Proteomes" id="UP001187192">
    <property type="component" value="Unassembled WGS sequence"/>
</dbReference>
<dbReference type="PROSITE" id="PS50948">
    <property type="entry name" value="PAN"/>
    <property type="match status" value="1"/>
</dbReference>
<evidence type="ECO:0000256" key="3">
    <source>
        <dbReference type="ARBA" id="ARBA00023180"/>
    </source>
</evidence>
<dbReference type="InterPro" id="IPR003609">
    <property type="entry name" value="Pan_app"/>
</dbReference>
<name>A0AA88DYR2_FICCA</name>
<keyword evidence="3" id="KW-0325">Glycoprotein</keyword>
<organism evidence="6 7">
    <name type="scientific">Ficus carica</name>
    <name type="common">Common fig</name>
    <dbReference type="NCBI Taxonomy" id="3494"/>
    <lineage>
        <taxon>Eukaryota</taxon>
        <taxon>Viridiplantae</taxon>
        <taxon>Streptophyta</taxon>
        <taxon>Embryophyta</taxon>
        <taxon>Tracheophyta</taxon>
        <taxon>Spermatophyta</taxon>
        <taxon>Magnoliopsida</taxon>
        <taxon>eudicotyledons</taxon>
        <taxon>Gunneridae</taxon>
        <taxon>Pentapetalae</taxon>
        <taxon>rosids</taxon>
        <taxon>fabids</taxon>
        <taxon>Rosales</taxon>
        <taxon>Moraceae</taxon>
        <taxon>Ficeae</taxon>
        <taxon>Ficus</taxon>
    </lineage>
</organism>
<dbReference type="AlphaFoldDB" id="A0AA88DYR2"/>
<dbReference type="PANTHER" id="PTHR32444">
    <property type="entry name" value="BULB-TYPE LECTIN DOMAIN-CONTAINING PROTEIN"/>
    <property type="match status" value="1"/>
</dbReference>
<dbReference type="GO" id="GO:0048544">
    <property type="term" value="P:recognition of pollen"/>
    <property type="evidence" value="ECO:0007669"/>
    <property type="project" value="InterPro"/>
</dbReference>
<dbReference type="Gene3D" id="2.90.10.10">
    <property type="entry name" value="Bulb-type lectin domain"/>
    <property type="match status" value="1"/>
</dbReference>
<dbReference type="CDD" id="cd01098">
    <property type="entry name" value="PAN_AP_plant"/>
    <property type="match status" value="1"/>
</dbReference>
<accession>A0AA88DYR2</accession>
<dbReference type="Pfam" id="PF08276">
    <property type="entry name" value="PAN_2"/>
    <property type="match status" value="1"/>
</dbReference>
<dbReference type="InterPro" id="IPR036426">
    <property type="entry name" value="Bulb-type_lectin_dom_sf"/>
</dbReference>
<keyword evidence="1" id="KW-0732">Signal</keyword>
<evidence type="ECO:0000313" key="7">
    <source>
        <dbReference type="Proteomes" id="UP001187192"/>
    </source>
</evidence>
<comment type="caution">
    <text evidence="6">The sequence shown here is derived from an EMBL/GenBank/DDBJ whole genome shotgun (WGS) entry which is preliminary data.</text>
</comment>
<dbReference type="Pfam" id="PF00954">
    <property type="entry name" value="S_locus_glycop"/>
    <property type="match status" value="1"/>
</dbReference>
<dbReference type="SUPFAM" id="SSF51110">
    <property type="entry name" value="alpha-D-mannose-specific plant lectins"/>
    <property type="match status" value="1"/>
</dbReference>
<dbReference type="Pfam" id="PF01453">
    <property type="entry name" value="B_lectin"/>
    <property type="match status" value="1"/>
</dbReference>
<sequence length="454" mass="51498">MDGKNKNQSNMEDKSAMNFLIYTFVLCSYLTLCTARDTMRHGDRILGDAMENNTLISAGGKFELGFFTLNESGSDEIRTYVGIWYHKFSPKTIVWVANRTDPLLKSSGVFRIAEDGNLQILDDTTGKSYWSTCLEKSSSSSNRSVTLMDTGNLELRENSNGQWAMRSLWESFLDPTDTFLPGMKMDENFKLTSWKDEGNPETGAFCFTQDHKRENRYVVMNDLVPYWKSGEAGTFFGSAKMPDSILNLLSNIISNPKVYFGMRLVIKSDGTIQYLKWDERKKAWSLLWWEPRDKCGVFMACGNFGSCNSKNRLTCKCLPGFKPKSPGKWNLGDFFGGCNRGKELCVEKNTKFLRLKMMKVDDPDSGGLPVDNETECRNKCLGDCLCQAYSFQPPDKSISQRRDSGHPNTSLCWTWRESLNNLQEDYARGREIFARVVSSDIGDFKATSTGDYPC</sequence>
<reference evidence="6" key="1">
    <citation type="submission" date="2023-07" db="EMBL/GenBank/DDBJ databases">
        <title>draft genome sequence of fig (Ficus carica).</title>
        <authorList>
            <person name="Takahashi T."/>
            <person name="Nishimura K."/>
        </authorList>
    </citation>
    <scope>NUCLEOTIDE SEQUENCE</scope>
</reference>
<keyword evidence="2" id="KW-1015">Disulfide bond</keyword>
<gene>
    <name evidence="6" type="ORF">TIFTF001_033730</name>
</gene>